<name>A0ABQ5AQS8_9ASTR</name>
<dbReference type="SUPFAM" id="SSF50249">
    <property type="entry name" value="Nucleic acid-binding proteins"/>
    <property type="match status" value="1"/>
</dbReference>
<dbReference type="InterPro" id="IPR010285">
    <property type="entry name" value="DNA_helicase_pif1-like_DEAD"/>
</dbReference>
<sequence length="1675" mass="191499">MLLVPTTPYGTHDFHGNYSQSAYKPSWIYSPLMHLGQYPTQVSQDQEVMSTSSVPNYASSILQDSLWNMDTGASSHLNSYSNLTLYRSLASGLQYVTFTRPNLSYVVQQIFLYMHDPWEPHLAALKRILRYVQGTLQFGLPSYMQSFRIFCVWLTFDVDWAGCPEAEYRGVANVVAETAWLNNLFRELYTQLLTATLLYCDNAYGNVDFESGTVNQVIITSLCHGGFDDVADSFIQGSQEPDPNPLRSAFKRLQKKIVKSKTKHLNLLKITFCRSKELTKTSYDLLGWMALRIEPESSYGSHLLSQVKQEELVKEMINQFLLARVTSLNNQQEWETMKKLPVATEWRRKCTPGIRNYEWEYRWMDYPLRARDVSHRCDQSVSTLIRCYFSTEYRQAHRIAAYGEGNLMHCTTRGNTAYNFLLLKEGAFYSVRNFSVQPNKEDFRVMRFADFMLEFDGDIRVRKSSVKSEGFNRYPFQFVEIDDLEPTNNKYLIDVAGYVTNVGRTTQQKTGSTTLDFHLANRSTHITFSGAVIFSGDPRPPTAAATPPRLPPHYHLHAIPHHDTTIPSFPLPPPPNTTTTTTSSPPRPHPSPLRHHSRHQKPPPSLRHPHHLSHLLLVTTSPPPGCLSTTTATSRTPSPPRVRLSFAPAGHILIDDEKIPVLRRLKTDDSNGLELTKEVLPGDNTLPKPGTLGEKCKNGNISRKAGQFWCGSCDSAVEYPVLRYRLELEIFDDTAEVVVIIFDETTTSLLKCFASAMVASQAQVFFCTPFNLLDTHTDLRLQDEDEHSGLPVALANIFGTSQTLELKSHKEELEDFDAEGFLLQILSPKGMTWGVLLTPGKKEGSNHVNLSSLSNILHTSITIHSNTIVRRDGNIQSFCGLKLSDIHTPNIEPQRHLQKAMHIKKKGNSRYSRSFLSPNNSENNSCNATMWYEEGNNKGNKTANLTFSLCCQEGKVLLSRFNETPEPLRLLDYSEPVTSRFRNQIRVYNDMFCFTSFGAGIDHSINVGRGLYTFRINGQNYHRIGSLLPQRVLSLEVATLITKYFRDGDPTKDIIVNTKYGRPKRISELHPSYMALQYPLLFPYGEDGYHDKILYYRNTAGLGKRIFLPHTFTGGPRYMMQNYQDAMALCRAYGNPDLFFIFMSNPKWPKINEMLAHVPGQRAHEWPEVGIMVFKLKLTELLDDLTKNKIFKESQEVVCVIEVQKRGLPHAHILLWLKDHCKCRTSGEIDDIISTELPSPMDDPAGYKAVIDYMLHDPCGKDARYAPCLDRATVVIQENVPNGQAVTTEKVAQVTLRDSECLPALLEREGINVIMFTDWFTLNERYPPARARTYAEIPQYYVWYERLKIWKPQKQRKCIGRIVYSIPASGERYFLWMLLNVVRGPQNFDELLTLTTEHIQNYCLVEIQEVLNRNGRSLAEFQDLPRPNPKFLTNMDNRLIREALEFDMNKSIIEHQQLHSQLNPEQRLIYEEVVESAKIRVEDCPCRGLFRDCILAATSRKDCSQQDTKGYIGLPNTHKQEQNLWQVDSVAWGNFRQILSVIPKGKRSDIVQACINRSKLWKNCKVFTLTRSMRVNEYYVNGELDTRKEDFNQCVLAVSDGKLPTKMKDGEDGPTWIQIPEKFLINPSNSLIAQIVVEMYPNFIERQKDDAYLKERAILTPINDDADAINAYMFD</sequence>
<dbReference type="Pfam" id="PF14214">
    <property type="entry name" value="Helitron_like_N"/>
    <property type="match status" value="1"/>
</dbReference>
<keyword evidence="1" id="KW-0378">Hydrolase</keyword>
<dbReference type="Pfam" id="PF05970">
    <property type="entry name" value="PIF1"/>
    <property type="match status" value="1"/>
</dbReference>
<feature type="domain" description="Replication factor A C-terminal" evidence="4">
    <location>
        <begin position="694"/>
        <end position="761"/>
    </location>
</feature>
<evidence type="ECO:0000313" key="6">
    <source>
        <dbReference type="EMBL" id="GJT03613.1"/>
    </source>
</evidence>
<keyword evidence="1" id="KW-0233">DNA recombination</keyword>
<reference evidence="6" key="2">
    <citation type="submission" date="2022-01" db="EMBL/GenBank/DDBJ databases">
        <authorList>
            <person name="Yamashiro T."/>
            <person name="Shiraishi A."/>
            <person name="Satake H."/>
            <person name="Nakayama K."/>
        </authorList>
    </citation>
    <scope>NUCLEOTIDE SEQUENCE</scope>
</reference>
<keyword evidence="1" id="KW-0227">DNA damage</keyword>
<evidence type="ECO:0000313" key="7">
    <source>
        <dbReference type="Proteomes" id="UP001151760"/>
    </source>
</evidence>
<dbReference type="InterPro" id="IPR012340">
    <property type="entry name" value="NA-bd_OB-fold"/>
</dbReference>
<dbReference type="Gene3D" id="2.40.50.140">
    <property type="entry name" value="Nucleic acid-binding proteins"/>
    <property type="match status" value="1"/>
</dbReference>
<keyword evidence="1" id="KW-0067">ATP-binding</keyword>
<dbReference type="InterPro" id="IPR013955">
    <property type="entry name" value="Rep_factor-A_C"/>
</dbReference>
<comment type="cofactor">
    <cofactor evidence="1">
        <name>Mg(2+)</name>
        <dbReference type="ChEBI" id="CHEBI:18420"/>
    </cofactor>
</comment>
<dbReference type="PANTHER" id="PTHR45786">
    <property type="entry name" value="DNA BINDING PROTEIN-LIKE"/>
    <property type="match status" value="1"/>
</dbReference>
<dbReference type="PANTHER" id="PTHR45786:SF74">
    <property type="entry name" value="ATP-DEPENDENT DNA HELICASE"/>
    <property type="match status" value="1"/>
</dbReference>
<accession>A0ABQ5AQS8</accession>
<dbReference type="InterPro" id="IPR025476">
    <property type="entry name" value="Helitron_helicase-like"/>
</dbReference>
<evidence type="ECO:0000259" key="5">
    <source>
        <dbReference type="Pfam" id="PF14214"/>
    </source>
</evidence>
<keyword evidence="1" id="KW-0547">Nucleotide-binding</keyword>
<organism evidence="6 7">
    <name type="scientific">Tanacetum coccineum</name>
    <dbReference type="NCBI Taxonomy" id="301880"/>
    <lineage>
        <taxon>Eukaryota</taxon>
        <taxon>Viridiplantae</taxon>
        <taxon>Streptophyta</taxon>
        <taxon>Embryophyta</taxon>
        <taxon>Tracheophyta</taxon>
        <taxon>Spermatophyta</taxon>
        <taxon>Magnoliopsida</taxon>
        <taxon>eudicotyledons</taxon>
        <taxon>Gunneridae</taxon>
        <taxon>Pentapetalae</taxon>
        <taxon>asterids</taxon>
        <taxon>campanulids</taxon>
        <taxon>Asterales</taxon>
        <taxon>Asteraceae</taxon>
        <taxon>Asteroideae</taxon>
        <taxon>Anthemideae</taxon>
        <taxon>Anthemidinae</taxon>
        <taxon>Tanacetum</taxon>
    </lineage>
</organism>
<keyword evidence="1" id="KW-0347">Helicase</keyword>
<feature type="region of interest" description="Disordered" evidence="2">
    <location>
        <begin position="537"/>
        <end position="641"/>
    </location>
</feature>
<dbReference type="Proteomes" id="UP001151760">
    <property type="component" value="Unassembled WGS sequence"/>
</dbReference>
<keyword evidence="7" id="KW-1185">Reference proteome</keyword>
<comment type="caution">
    <text evidence="6">The sequence shown here is derived from an EMBL/GenBank/DDBJ whole genome shotgun (WGS) entry which is preliminary data.</text>
</comment>
<evidence type="ECO:0000259" key="3">
    <source>
        <dbReference type="Pfam" id="PF05970"/>
    </source>
</evidence>
<dbReference type="EC" id="5.6.2.3" evidence="1"/>
<comment type="similarity">
    <text evidence="1">Belongs to the helicase family.</text>
</comment>
<comment type="catalytic activity">
    <reaction evidence="1">
        <text>ATP + H2O = ADP + phosphate + H(+)</text>
        <dbReference type="Rhea" id="RHEA:13065"/>
        <dbReference type="ChEBI" id="CHEBI:15377"/>
        <dbReference type="ChEBI" id="CHEBI:15378"/>
        <dbReference type="ChEBI" id="CHEBI:30616"/>
        <dbReference type="ChEBI" id="CHEBI:43474"/>
        <dbReference type="ChEBI" id="CHEBI:456216"/>
        <dbReference type="EC" id="5.6.2.3"/>
    </reaction>
</comment>
<proteinExistence type="inferred from homology"/>
<reference evidence="6" key="1">
    <citation type="journal article" date="2022" name="Int. J. Mol. Sci.">
        <title>Draft Genome of Tanacetum Coccineum: Genomic Comparison of Closely Related Tanacetum-Family Plants.</title>
        <authorList>
            <person name="Yamashiro T."/>
            <person name="Shiraishi A."/>
            <person name="Nakayama K."/>
            <person name="Satake H."/>
        </authorList>
    </citation>
    <scope>NUCLEOTIDE SEQUENCE</scope>
</reference>
<evidence type="ECO:0000256" key="2">
    <source>
        <dbReference type="SAM" id="MobiDB-lite"/>
    </source>
</evidence>
<dbReference type="Pfam" id="PF08646">
    <property type="entry name" value="Rep_fac-A_C"/>
    <property type="match status" value="1"/>
</dbReference>
<dbReference type="EMBL" id="BQNB010012442">
    <property type="protein sequence ID" value="GJT03613.1"/>
    <property type="molecule type" value="Genomic_DNA"/>
</dbReference>
<feature type="domain" description="DNA helicase Pif1-like DEAD-box helicase" evidence="3">
    <location>
        <begin position="1532"/>
        <end position="1606"/>
    </location>
</feature>
<evidence type="ECO:0000256" key="1">
    <source>
        <dbReference type="RuleBase" id="RU363044"/>
    </source>
</evidence>
<gene>
    <name evidence="6" type="ORF">Tco_0824782</name>
</gene>
<keyword evidence="1" id="KW-0234">DNA repair</keyword>
<evidence type="ECO:0000259" key="4">
    <source>
        <dbReference type="Pfam" id="PF08646"/>
    </source>
</evidence>
<protein>
    <recommendedName>
        <fullName evidence="1">ATP-dependent DNA helicase</fullName>
        <ecNumber evidence="1">5.6.2.3</ecNumber>
    </recommendedName>
</protein>
<feature type="domain" description="Helitron helicase-like" evidence="5">
    <location>
        <begin position="1099"/>
        <end position="1215"/>
    </location>
</feature>
<feature type="compositionally biased region" description="Basic residues" evidence="2">
    <location>
        <begin position="592"/>
        <end position="613"/>
    </location>
</feature>